<evidence type="ECO:0000313" key="3">
    <source>
        <dbReference type="Proteomes" id="UP000304148"/>
    </source>
</evidence>
<dbReference type="Proteomes" id="UP000304148">
    <property type="component" value="Chromosome"/>
</dbReference>
<dbReference type="EMBL" id="LS992241">
    <property type="protein sequence ID" value="SYX85935.1"/>
    <property type="molecule type" value="Genomic_DNA"/>
</dbReference>
<protein>
    <submittedName>
        <fullName evidence="1">Uncharacterized protein</fullName>
    </submittedName>
</protein>
<accession>A0A383RFR9</accession>
<dbReference type="RefSeq" id="WP_138187886.1">
    <property type="nucleotide sequence ID" value="NZ_LS992241.1"/>
</dbReference>
<gene>
    <name evidence="1" type="ORF">PBLR_14357</name>
    <name evidence="2" type="ORF">PBLR_20031</name>
</gene>
<reference evidence="1" key="2">
    <citation type="submission" date="2018-08" db="EMBL/GenBank/DDBJ databases">
        <authorList>
            <person name="Ferrada E.E."/>
            <person name="Latorre B.A."/>
        </authorList>
    </citation>
    <scope>NUCLEOTIDE SEQUENCE</scope>
    <source>
        <strain evidence="1">Paenibacillus B-LR1</strain>
    </source>
</reference>
<evidence type="ECO:0000313" key="2">
    <source>
        <dbReference type="EMBL" id="SYX87687.1"/>
    </source>
</evidence>
<organism evidence="1 3">
    <name type="scientific">Paenibacillus alvei</name>
    <name type="common">Bacillus alvei</name>
    <dbReference type="NCBI Taxonomy" id="44250"/>
    <lineage>
        <taxon>Bacteria</taxon>
        <taxon>Bacillati</taxon>
        <taxon>Bacillota</taxon>
        <taxon>Bacilli</taxon>
        <taxon>Bacillales</taxon>
        <taxon>Paenibacillaceae</taxon>
        <taxon>Paenibacillus</taxon>
    </lineage>
</organism>
<dbReference type="AlphaFoldDB" id="A0A383RFR9"/>
<reference evidence="3" key="1">
    <citation type="submission" date="2018-08" db="EMBL/GenBank/DDBJ databases">
        <authorList>
            <person name="Chevrot R."/>
        </authorList>
    </citation>
    <scope>NUCLEOTIDE SEQUENCE [LARGE SCALE GENOMIC DNA]</scope>
</reference>
<evidence type="ECO:0000313" key="1">
    <source>
        <dbReference type="EMBL" id="SYX85935.1"/>
    </source>
</evidence>
<proteinExistence type="predicted"/>
<sequence>MELTHITGEIHAASQRLRRSADALFDLGREKAESERDYRSALAQEILKLRTDGVPISIVTDIAKGNVSDRLFNRDLAEARFKAGIEAADAIKVQVSALQTILKYQTDL</sequence>
<name>A0A383RFR9_PAEAL</name>
<dbReference type="EMBL" id="LS992241">
    <property type="protein sequence ID" value="SYX87687.1"/>
    <property type="molecule type" value="Genomic_DNA"/>
</dbReference>